<dbReference type="Proteomes" id="UP000236291">
    <property type="component" value="Unassembled WGS sequence"/>
</dbReference>
<dbReference type="EMBL" id="ASHM01157288">
    <property type="protein sequence ID" value="PNX63664.1"/>
    <property type="molecule type" value="Genomic_DNA"/>
</dbReference>
<accession>A0A2K3KBL7</accession>
<reference evidence="1 2" key="1">
    <citation type="journal article" date="2014" name="Am. J. Bot.">
        <title>Genome assembly and annotation for red clover (Trifolium pratense; Fabaceae).</title>
        <authorList>
            <person name="Istvanek J."/>
            <person name="Jaros M."/>
            <person name="Krenek A."/>
            <person name="Repkova J."/>
        </authorList>
    </citation>
    <scope>NUCLEOTIDE SEQUENCE [LARGE SCALE GENOMIC DNA]</scope>
    <source>
        <strain evidence="2">cv. Tatra</strain>
        <tissue evidence="1">Young leaves</tissue>
    </source>
</reference>
<evidence type="ECO:0000313" key="2">
    <source>
        <dbReference type="Proteomes" id="UP000236291"/>
    </source>
</evidence>
<sequence>EMGYEAQELGQPLPSAHHAPEAVPHAQICIYMPQLFFLQPKVRENARFLGFCFQHEG</sequence>
<organism evidence="1 2">
    <name type="scientific">Trifolium pratense</name>
    <name type="common">Red clover</name>
    <dbReference type="NCBI Taxonomy" id="57577"/>
    <lineage>
        <taxon>Eukaryota</taxon>
        <taxon>Viridiplantae</taxon>
        <taxon>Streptophyta</taxon>
        <taxon>Embryophyta</taxon>
        <taxon>Tracheophyta</taxon>
        <taxon>Spermatophyta</taxon>
        <taxon>Magnoliopsida</taxon>
        <taxon>eudicotyledons</taxon>
        <taxon>Gunneridae</taxon>
        <taxon>Pentapetalae</taxon>
        <taxon>rosids</taxon>
        <taxon>fabids</taxon>
        <taxon>Fabales</taxon>
        <taxon>Fabaceae</taxon>
        <taxon>Papilionoideae</taxon>
        <taxon>50 kb inversion clade</taxon>
        <taxon>NPAAA clade</taxon>
        <taxon>Hologalegina</taxon>
        <taxon>IRL clade</taxon>
        <taxon>Trifolieae</taxon>
        <taxon>Trifolium</taxon>
    </lineage>
</organism>
<dbReference type="AlphaFoldDB" id="A0A2K3KBL7"/>
<gene>
    <name evidence="1" type="ORF">L195_g061741</name>
</gene>
<reference evidence="1 2" key="2">
    <citation type="journal article" date="2017" name="Front. Plant Sci.">
        <title>Gene Classification and Mining of Molecular Markers Useful in Red Clover (Trifolium pratense) Breeding.</title>
        <authorList>
            <person name="Istvanek J."/>
            <person name="Dluhosova J."/>
            <person name="Dluhos P."/>
            <person name="Patkova L."/>
            <person name="Nedelnik J."/>
            <person name="Repkova J."/>
        </authorList>
    </citation>
    <scope>NUCLEOTIDE SEQUENCE [LARGE SCALE GENOMIC DNA]</scope>
    <source>
        <strain evidence="2">cv. Tatra</strain>
        <tissue evidence="1">Young leaves</tissue>
    </source>
</reference>
<comment type="caution">
    <text evidence="1">The sequence shown here is derived from an EMBL/GenBank/DDBJ whole genome shotgun (WGS) entry which is preliminary data.</text>
</comment>
<evidence type="ECO:0000313" key="1">
    <source>
        <dbReference type="EMBL" id="PNX63664.1"/>
    </source>
</evidence>
<proteinExistence type="predicted"/>
<name>A0A2K3KBL7_TRIPR</name>
<protein>
    <submittedName>
        <fullName evidence="1">Uncharacterized protein</fullName>
    </submittedName>
</protein>
<feature type="non-terminal residue" evidence="1">
    <location>
        <position position="1"/>
    </location>
</feature>